<accession>A0A2Z6ZXD1</accession>
<dbReference type="Proteomes" id="UP000250235">
    <property type="component" value="Unassembled WGS sequence"/>
</dbReference>
<evidence type="ECO:0000313" key="1">
    <source>
        <dbReference type="EMBL" id="KZV13948.1"/>
    </source>
</evidence>
<name>A0A2Z6ZXD1_9LAMI</name>
<gene>
    <name evidence="1" type="ORF">F511_44757</name>
</gene>
<evidence type="ECO:0000313" key="2">
    <source>
        <dbReference type="Proteomes" id="UP000250235"/>
    </source>
</evidence>
<protein>
    <submittedName>
        <fullName evidence="1">Uncharacterized protein</fullName>
    </submittedName>
</protein>
<dbReference type="EMBL" id="KV023750">
    <property type="protein sequence ID" value="KZV13948.1"/>
    <property type="molecule type" value="Genomic_DNA"/>
</dbReference>
<keyword evidence="2" id="KW-1185">Reference proteome</keyword>
<proteinExistence type="predicted"/>
<dbReference type="AlphaFoldDB" id="A0A2Z6ZXD1"/>
<sequence>MGKAEMLRVLEETQEAVVPPKKAVAWGCEVIKCLTRAQRETSDTRQHFIKAMGHHAELVAQFEELKAR</sequence>
<reference evidence="1 2" key="1">
    <citation type="journal article" date="2015" name="Proc. Natl. Acad. Sci. U.S.A.">
        <title>The resurrection genome of Boea hygrometrica: A blueprint for survival of dehydration.</title>
        <authorList>
            <person name="Xiao L."/>
            <person name="Yang G."/>
            <person name="Zhang L."/>
            <person name="Yang X."/>
            <person name="Zhao S."/>
            <person name="Ji Z."/>
            <person name="Zhou Q."/>
            <person name="Hu M."/>
            <person name="Wang Y."/>
            <person name="Chen M."/>
            <person name="Xu Y."/>
            <person name="Jin H."/>
            <person name="Xiao X."/>
            <person name="Hu G."/>
            <person name="Bao F."/>
            <person name="Hu Y."/>
            <person name="Wan P."/>
            <person name="Li L."/>
            <person name="Deng X."/>
            <person name="Kuang T."/>
            <person name="Xiang C."/>
            <person name="Zhu J.K."/>
            <person name="Oliver M.J."/>
            <person name="He Y."/>
        </authorList>
    </citation>
    <scope>NUCLEOTIDE SEQUENCE [LARGE SCALE GENOMIC DNA]</scope>
    <source>
        <strain evidence="2">cv. XS01</strain>
    </source>
</reference>
<organism evidence="1 2">
    <name type="scientific">Dorcoceras hygrometricum</name>
    <dbReference type="NCBI Taxonomy" id="472368"/>
    <lineage>
        <taxon>Eukaryota</taxon>
        <taxon>Viridiplantae</taxon>
        <taxon>Streptophyta</taxon>
        <taxon>Embryophyta</taxon>
        <taxon>Tracheophyta</taxon>
        <taxon>Spermatophyta</taxon>
        <taxon>Magnoliopsida</taxon>
        <taxon>eudicotyledons</taxon>
        <taxon>Gunneridae</taxon>
        <taxon>Pentapetalae</taxon>
        <taxon>asterids</taxon>
        <taxon>lamiids</taxon>
        <taxon>Lamiales</taxon>
        <taxon>Gesneriaceae</taxon>
        <taxon>Didymocarpoideae</taxon>
        <taxon>Trichosporeae</taxon>
        <taxon>Loxocarpinae</taxon>
        <taxon>Dorcoceras</taxon>
    </lineage>
</organism>